<reference evidence="1 2" key="1">
    <citation type="submission" date="2016-12" db="EMBL/GenBank/DDBJ databases">
        <authorList>
            <person name="Song W.-J."/>
            <person name="Kurnit D.M."/>
        </authorList>
    </citation>
    <scope>NUCLEOTIDE SEQUENCE [LARGE SCALE GENOMIC DNA]</scope>
    <source>
        <strain evidence="1 2">IMCC3135</strain>
    </source>
</reference>
<dbReference type="RefSeq" id="WP_088916135.1">
    <property type="nucleotide sequence ID" value="NZ_CP018632.1"/>
</dbReference>
<name>A0A2Z2NLE7_9GAMM</name>
<evidence type="ECO:0000313" key="2">
    <source>
        <dbReference type="Proteomes" id="UP000250079"/>
    </source>
</evidence>
<accession>A0A2Z2NLE7</accession>
<gene>
    <name evidence="1" type="ORF">IMCC3135_02475</name>
</gene>
<dbReference type="Proteomes" id="UP000250079">
    <property type="component" value="Chromosome"/>
</dbReference>
<protein>
    <submittedName>
        <fullName evidence="1">Uncharacterized protein</fullName>
    </submittedName>
</protein>
<dbReference type="EMBL" id="CP018632">
    <property type="protein sequence ID" value="ASJ70608.1"/>
    <property type="molecule type" value="Genomic_DNA"/>
</dbReference>
<dbReference type="AlphaFoldDB" id="A0A2Z2NLE7"/>
<proteinExistence type="predicted"/>
<organism evidence="1 2">
    <name type="scientific">Granulosicoccus antarcticus IMCC3135</name>
    <dbReference type="NCBI Taxonomy" id="1192854"/>
    <lineage>
        <taxon>Bacteria</taxon>
        <taxon>Pseudomonadati</taxon>
        <taxon>Pseudomonadota</taxon>
        <taxon>Gammaproteobacteria</taxon>
        <taxon>Chromatiales</taxon>
        <taxon>Granulosicoccaceae</taxon>
        <taxon>Granulosicoccus</taxon>
    </lineage>
</organism>
<evidence type="ECO:0000313" key="1">
    <source>
        <dbReference type="EMBL" id="ASJ70608.1"/>
    </source>
</evidence>
<sequence length="570" mass="65499">MSLLENVEATPIEVVGKRGPDTVMRMARLGSFHQTRVSFMRSLLRRLRRENWRFERNRWQINAEGVGFAVYTAYGPRRNYSLVAFAHDLPPEMRSDRVIATAWDATFCLFDGIPTEVDIQRLQANVPLQEAGRISDSELSLSRANRSVRLWAHVVERLAAGEQPDAEQIDEVGYLIRTTAVYGSGKFGAADRYRIQDRMLAGGPFRIEMLSVYLTRAFSLDLVEHMAKQVGGDKAVALQPDLRRRFGVGNSTGLGMAPFLINHPLLLHRWIDAKETALQRVRQVRIASDTERSHFLQVVARASLNAYFWHSAHPLQVEKLQHLRHDMDALQRCVTSLDLTGEYVWNKLYLWSEQQLSLEGQEQLVSLLLEPYGALVDDLSANMWADEYAAFRINGTETVAILRERLKSEYHWALDLDYTQHQNSARFWYVSEEKMEPRIGERYEEEGTEFEQPLDIGRAAAQLYQALNGWDVSASVADFLLAAPEHRHMVRRIQLQAKYPYAEIRDNLIAADMLPIDLLRCKLSFFGATHFDPRSDRWVRICMFQHAPFPHELAQLNDDDWVYPPVGEPS</sequence>
<dbReference type="OrthoDB" id="4891072at2"/>
<dbReference type="KEGG" id="gai:IMCC3135_02475"/>
<keyword evidence="2" id="KW-1185">Reference proteome</keyword>